<dbReference type="SUPFAM" id="SSF54637">
    <property type="entry name" value="Thioesterase/thiol ester dehydrase-isomerase"/>
    <property type="match status" value="2"/>
</dbReference>
<dbReference type="GO" id="GO:0005739">
    <property type="term" value="C:mitochondrion"/>
    <property type="evidence" value="ECO:0007669"/>
    <property type="project" value="TreeGrafter"/>
</dbReference>
<protein>
    <submittedName>
        <fullName evidence="6">BA75_02452T0</fullName>
    </submittedName>
</protein>
<dbReference type="InterPro" id="IPR033120">
    <property type="entry name" value="HOTDOG_ACOT"/>
</dbReference>
<keyword evidence="7" id="KW-1185">Reference proteome</keyword>
<reference evidence="6 7" key="1">
    <citation type="submission" date="2016-02" db="EMBL/GenBank/DDBJ databases">
        <title>Comparative genomic and transcriptomic foundation for Pichia pastoris.</title>
        <authorList>
            <person name="Love K.R."/>
            <person name="Shah K.A."/>
            <person name="Whittaker C.A."/>
            <person name="Wu J."/>
            <person name="Bartlett M.C."/>
            <person name="Ma D."/>
            <person name="Leeson R.L."/>
            <person name="Priest M."/>
            <person name="Young S.K."/>
            <person name="Love J.C."/>
        </authorList>
    </citation>
    <scope>NUCLEOTIDE SEQUENCE [LARGE SCALE GENOMIC DNA]</scope>
    <source>
        <strain evidence="6 7">ATCC 28485</strain>
    </source>
</reference>
<dbReference type="EMBL" id="CP014585">
    <property type="protein sequence ID" value="ANZ75501.1"/>
    <property type="molecule type" value="Genomic_DNA"/>
</dbReference>
<dbReference type="Proteomes" id="UP000094565">
    <property type="component" value="Chromosome 2"/>
</dbReference>
<evidence type="ECO:0000313" key="6">
    <source>
        <dbReference type="EMBL" id="ANZ75501.1"/>
    </source>
</evidence>
<dbReference type="AlphaFoldDB" id="A0A1B2JC45"/>
<name>A0A1B2JC45_PICPA</name>
<feature type="domain" description="HotDog ACOT-type" evidence="5">
    <location>
        <begin position="314"/>
        <end position="442"/>
    </location>
</feature>
<accession>A0A1B2JC45</accession>
<dbReference type="Gene3D" id="3.10.129.10">
    <property type="entry name" value="Hotdog Thioesterase"/>
    <property type="match status" value="2"/>
</dbReference>
<evidence type="ECO:0000259" key="5">
    <source>
        <dbReference type="PROSITE" id="PS51770"/>
    </source>
</evidence>
<dbReference type="PANTHER" id="PTHR12655">
    <property type="entry name" value="ACYL-COA THIOESTERASE"/>
    <property type="match status" value="1"/>
</dbReference>
<evidence type="ECO:0000256" key="3">
    <source>
        <dbReference type="ARBA" id="ARBA00022801"/>
    </source>
</evidence>
<dbReference type="GO" id="GO:0006637">
    <property type="term" value="P:acyl-CoA metabolic process"/>
    <property type="evidence" value="ECO:0007669"/>
    <property type="project" value="TreeGrafter"/>
</dbReference>
<evidence type="ECO:0000256" key="2">
    <source>
        <dbReference type="ARBA" id="ARBA00022737"/>
    </source>
</evidence>
<dbReference type="PROSITE" id="PS51770">
    <property type="entry name" value="HOTDOG_ACOT"/>
    <property type="match status" value="2"/>
</dbReference>
<feature type="domain" description="HotDog ACOT-type" evidence="5">
    <location>
        <begin position="110"/>
        <end position="236"/>
    </location>
</feature>
<gene>
    <name evidence="6" type="ORF">ATY40_BA7502452</name>
</gene>
<evidence type="ECO:0000313" key="7">
    <source>
        <dbReference type="Proteomes" id="UP000094565"/>
    </source>
</evidence>
<evidence type="ECO:0000256" key="4">
    <source>
        <dbReference type="ARBA" id="ARBA00022946"/>
    </source>
</evidence>
<dbReference type="GO" id="GO:0047617">
    <property type="term" value="F:fatty acyl-CoA hydrolase activity"/>
    <property type="evidence" value="ECO:0007669"/>
    <property type="project" value="TreeGrafter"/>
</dbReference>
<organism evidence="6 7">
    <name type="scientific">Komagataella pastoris</name>
    <name type="common">Yeast</name>
    <name type="synonym">Pichia pastoris</name>
    <dbReference type="NCBI Taxonomy" id="4922"/>
    <lineage>
        <taxon>Eukaryota</taxon>
        <taxon>Fungi</taxon>
        <taxon>Dikarya</taxon>
        <taxon>Ascomycota</taxon>
        <taxon>Saccharomycotina</taxon>
        <taxon>Pichiomycetes</taxon>
        <taxon>Pichiales</taxon>
        <taxon>Pichiaceae</taxon>
        <taxon>Komagataella</taxon>
    </lineage>
</organism>
<proteinExistence type="inferred from homology"/>
<keyword evidence="3" id="KW-0378">Hydrolase</keyword>
<dbReference type="PANTHER" id="PTHR12655:SF0">
    <property type="entry name" value="ACYL-COENZYME A THIOESTERASE 9, MITOCHONDRIAL"/>
    <property type="match status" value="1"/>
</dbReference>
<dbReference type="InterPro" id="IPR029069">
    <property type="entry name" value="HotDog_dom_sf"/>
</dbReference>
<comment type="similarity">
    <text evidence="1">Belongs to the acyl coenzyme A hydrolase family.</text>
</comment>
<keyword evidence="2" id="KW-0677">Repeat</keyword>
<dbReference type="FunFam" id="3.10.129.10:FF:000032">
    <property type="entry name" value="Acyl-CoA thioester hydrolase"/>
    <property type="match status" value="1"/>
</dbReference>
<keyword evidence="4" id="KW-0809">Transit peptide</keyword>
<dbReference type="CDD" id="cd03442">
    <property type="entry name" value="BFIT_BACH"/>
    <property type="match status" value="2"/>
</dbReference>
<evidence type="ECO:0000256" key="1">
    <source>
        <dbReference type="ARBA" id="ARBA00010458"/>
    </source>
</evidence>
<dbReference type="OrthoDB" id="331699at2759"/>
<sequence length="513" mass="57941">MIRSTLLRRSIVTPWRYKSTKVNFHRPDGPGSKDAAEQADATATILADSLDFQKRIRPSESAPNKLTWLDALNEKKRQLSEGKTITSFAYQSTKTTAVGEKTRSDSFSYLTLPFKDDVWLRDSYINAAGRLRVGQLFQDLDALAGRIAYRHCAPAEPVNVTASVDRIYIIKKVDDIENYNFVLTGVVTWTGRSSMEISVKGYAFPGDYPSEIKETNLSDDAVFLKADFTFVARNPETHKSFPINHLLPTNEREWLDFRRAESHNAQKKLRAKLETLDKVPPTQQESNLMHNLYIASKAVAKLDPEQSSKLIFMKDSQVSSTLFMQPQYRNRHSYMIFGGYLLRQTFELAYCAAGAFSCAPPRFVSLDSTTFKAPVPVGAVLFMNARVCYTEHIKEEGEGDSIPELSSLLKAYELPPANEISHDSSEFLSRPGTIIQVKVDTKIRNLDSIEAVESGSFIYSFFVPRDTEGVRDKPGYCSVVPQTYEEMMLYIEGRRRAFDTAEYAKALHEAKKA</sequence>